<dbReference type="InterPro" id="IPR001387">
    <property type="entry name" value="Cro/C1-type_HTH"/>
</dbReference>
<proteinExistence type="predicted"/>
<accession>A0AB74FJS9</accession>
<protein>
    <submittedName>
        <fullName evidence="4">Transcriptional regulator</fullName>
    </submittedName>
</protein>
<dbReference type="CDD" id="cd00093">
    <property type="entry name" value="HTH_XRE"/>
    <property type="match status" value="1"/>
</dbReference>
<reference evidence="4 5" key="1">
    <citation type="submission" date="2016-11" db="EMBL/GenBank/DDBJ databases">
        <authorList>
            <consortium name="Pathogen Informatics"/>
        </authorList>
    </citation>
    <scope>NUCLEOTIDE SEQUENCE [LARGE SCALE GENOMIC DNA]</scope>
    <source>
        <strain evidence="4 5">696</strain>
    </source>
</reference>
<evidence type="ECO:0000256" key="2">
    <source>
        <dbReference type="SAM" id="MobiDB-lite"/>
    </source>
</evidence>
<evidence type="ECO:0000313" key="5">
    <source>
        <dbReference type="Proteomes" id="UP000184831"/>
    </source>
</evidence>
<name>A0AB74FJS9_9MYCO</name>
<gene>
    <name evidence="4" type="ORF">SAMEA2152244_03582</name>
</gene>
<dbReference type="GO" id="GO:0003677">
    <property type="term" value="F:DNA binding"/>
    <property type="evidence" value="ECO:0007669"/>
    <property type="project" value="UniProtKB-KW"/>
</dbReference>
<dbReference type="PANTHER" id="PTHR46797">
    <property type="entry name" value="HTH-TYPE TRANSCRIPTIONAL REGULATOR"/>
    <property type="match status" value="1"/>
</dbReference>
<evidence type="ECO:0000256" key="1">
    <source>
        <dbReference type="ARBA" id="ARBA00023125"/>
    </source>
</evidence>
<evidence type="ECO:0000259" key="3">
    <source>
        <dbReference type="PROSITE" id="PS50943"/>
    </source>
</evidence>
<dbReference type="EMBL" id="FSQE01000007">
    <property type="protein sequence ID" value="SIN24214.1"/>
    <property type="molecule type" value="Genomic_DNA"/>
</dbReference>
<evidence type="ECO:0000313" key="4">
    <source>
        <dbReference type="EMBL" id="SIN24214.1"/>
    </source>
</evidence>
<feature type="region of interest" description="Disordered" evidence="2">
    <location>
        <begin position="1"/>
        <end position="23"/>
    </location>
</feature>
<organism evidence="4 5">
    <name type="scientific">Mycobacteroides abscessus subsp. abscessus</name>
    <dbReference type="NCBI Taxonomy" id="1185650"/>
    <lineage>
        <taxon>Bacteria</taxon>
        <taxon>Bacillati</taxon>
        <taxon>Actinomycetota</taxon>
        <taxon>Actinomycetes</taxon>
        <taxon>Mycobacteriales</taxon>
        <taxon>Mycobacteriaceae</taxon>
        <taxon>Mycobacteroides</taxon>
        <taxon>Mycobacteroides abscessus</taxon>
    </lineage>
</organism>
<dbReference type="SUPFAM" id="SSF47413">
    <property type="entry name" value="lambda repressor-like DNA-binding domains"/>
    <property type="match status" value="1"/>
</dbReference>
<dbReference type="PROSITE" id="PS50943">
    <property type="entry name" value="HTH_CROC1"/>
    <property type="match status" value="1"/>
</dbReference>
<dbReference type="InterPro" id="IPR050807">
    <property type="entry name" value="TransReg_Diox_bact_type"/>
</dbReference>
<dbReference type="Gene3D" id="1.10.260.40">
    <property type="entry name" value="lambda repressor-like DNA-binding domains"/>
    <property type="match status" value="1"/>
</dbReference>
<dbReference type="SMART" id="SM00530">
    <property type="entry name" value="HTH_XRE"/>
    <property type="match status" value="1"/>
</dbReference>
<feature type="domain" description="HTH cro/C1-type" evidence="3">
    <location>
        <begin position="41"/>
        <end position="95"/>
    </location>
</feature>
<dbReference type="Pfam" id="PF01381">
    <property type="entry name" value="HTH_3"/>
    <property type="match status" value="1"/>
</dbReference>
<keyword evidence="1" id="KW-0238">DNA-binding</keyword>
<dbReference type="InterPro" id="IPR010982">
    <property type="entry name" value="Lambda_DNA-bd_dom_sf"/>
</dbReference>
<comment type="caution">
    <text evidence="4">The sequence shown here is derived from an EMBL/GenBank/DDBJ whole genome shotgun (WGS) entry which is preliminary data.</text>
</comment>
<dbReference type="AlphaFoldDB" id="A0AB74FJS9"/>
<dbReference type="GO" id="GO:0003700">
    <property type="term" value="F:DNA-binding transcription factor activity"/>
    <property type="evidence" value="ECO:0007669"/>
    <property type="project" value="TreeGrafter"/>
</dbReference>
<dbReference type="PANTHER" id="PTHR46797:SF1">
    <property type="entry name" value="METHYLPHOSPHONATE SYNTHASE"/>
    <property type="match status" value="1"/>
</dbReference>
<dbReference type="GO" id="GO:0005829">
    <property type="term" value="C:cytosol"/>
    <property type="evidence" value="ECO:0007669"/>
    <property type="project" value="TreeGrafter"/>
</dbReference>
<sequence length="101" mass="11355">MGQTFGTPASLLRCVPTRPSQNDPARVARWEQIRSDVGRRIRACRLRQGLTQEELALRSGVTRNVLIDVEHGRRGLLYERLFDIADALQVRVGALVEGTED</sequence>
<dbReference type="Proteomes" id="UP000184831">
    <property type="component" value="Unassembled WGS sequence"/>
</dbReference>